<dbReference type="EMBL" id="RAXU01000040">
    <property type="protein sequence ID" value="RKG30123.1"/>
    <property type="molecule type" value="Genomic_DNA"/>
</dbReference>
<feature type="transmembrane region" description="Helical" evidence="1">
    <location>
        <begin position="45"/>
        <end position="68"/>
    </location>
</feature>
<feature type="transmembrane region" description="Helical" evidence="1">
    <location>
        <begin position="6"/>
        <end position="24"/>
    </location>
</feature>
<dbReference type="RefSeq" id="WP_120371461.1">
    <property type="nucleotide sequence ID" value="NZ_RAXU01000040.1"/>
</dbReference>
<proteinExistence type="predicted"/>
<keyword evidence="1" id="KW-0812">Transmembrane</keyword>
<evidence type="ECO:0000313" key="2">
    <source>
        <dbReference type="EMBL" id="RKG30123.1"/>
    </source>
</evidence>
<keyword evidence="3" id="KW-1185">Reference proteome</keyword>
<protein>
    <submittedName>
        <fullName evidence="2">Invasion protein expression up-regulator SirB</fullName>
    </submittedName>
</protein>
<organism evidence="2 3">
    <name type="scientific">Acinetobacter guerrae</name>
    <dbReference type="NCBI Taxonomy" id="1843371"/>
    <lineage>
        <taxon>Bacteria</taxon>
        <taxon>Pseudomonadati</taxon>
        <taxon>Pseudomonadota</taxon>
        <taxon>Gammaproteobacteria</taxon>
        <taxon>Moraxellales</taxon>
        <taxon>Moraxellaceae</taxon>
        <taxon>Acinetobacter</taxon>
    </lineage>
</organism>
<evidence type="ECO:0000313" key="3">
    <source>
        <dbReference type="Proteomes" id="UP000269001"/>
    </source>
</evidence>
<evidence type="ECO:0000256" key="1">
    <source>
        <dbReference type="SAM" id="Phobius"/>
    </source>
</evidence>
<keyword evidence="1" id="KW-1133">Transmembrane helix</keyword>
<feature type="transmembrane region" description="Helical" evidence="1">
    <location>
        <begin position="74"/>
        <end position="94"/>
    </location>
</feature>
<dbReference type="Proteomes" id="UP000269001">
    <property type="component" value="Unassembled WGS sequence"/>
</dbReference>
<feature type="transmembrane region" description="Helical" evidence="1">
    <location>
        <begin position="106"/>
        <end position="125"/>
    </location>
</feature>
<gene>
    <name evidence="2" type="ORF">D7V21_16520</name>
</gene>
<dbReference type="InterPro" id="IPR007360">
    <property type="entry name" value="SirB"/>
</dbReference>
<name>A0A3A8EP13_9GAMM</name>
<reference evidence="2 3" key="1">
    <citation type="submission" date="2018-09" db="EMBL/GenBank/DDBJ databases">
        <title>The draft genome of Acinetobacter spp. strains.</title>
        <authorList>
            <person name="Qin J."/>
            <person name="Feng Y."/>
            <person name="Zong Z."/>
        </authorList>
    </citation>
    <scope>NUCLEOTIDE SEQUENCE [LARGE SCALE GENOMIC DNA]</scope>
    <source>
        <strain evidence="2 3">WCHAc060096</strain>
    </source>
</reference>
<comment type="caution">
    <text evidence="2">The sequence shown here is derived from an EMBL/GenBank/DDBJ whole genome shotgun (WGS) entry which is preliminary data.</text>
</comment>
<accession>A0A3A8EP13</accession>
<dbReference type="PIRSF" id="PIRSF005610">
    <property type="entry name" value="SirB"/>
    <property type="match status" value="1"/>
</dbReference>
<dbReference type="AlphaFoldDB" id="A0A3A8EP13"/>
<keyword evidence="1" id="KW-0472">Membrane</keyword>
<sequence length="130" mass="14470">MDKHLFVVTIHLIALALVAIAVLIRSKPLWMTKPDRSESPATKKLWIALQHLGLTVLVISGVVLLYFNQFQMQPWFYAKIILFVVMLSALSKAFKKDQSILLVQRRAGLVIGGVAFVAVLGLVMIKPVFG</sequence>